<keyword evidence="4" id="KW-1185">Reference proteome</keyword>
<accession>A0A1I3SK96</accession>
<evidence type="ECO:0000313" key="1">
    <source>
        <dbReference type="EMBL" id="PHM39181.1"/>
    </source>
</evidence>
<sequence length="92" mass="9985">MKPVQDISLDFWKEELSSLVASAKTEEELAALIAFEKALSPYLDKPGSLRTLLGKIQAPTTSAIDAIIAEGSFQNLNELKAVLPKDIEIVTV</sequence>
<evidence type="ECO:0000313" key="2">
    <source>
        <dbReference type="EMBL" id="SFJ57876.1"/>
    </source>
</evidence>
<dbReference type="STRING" id="351675.SAMN05421680_111109"/>
<dbReference type="RefSeq" id="WP_092511349.1">
    <property type="nucleotide sequence ID" value="NZ_CAWNQB010000004.1"/>
</dbReference>
<name>A0A1I3SK96_9GAMM</name>
<dbReference type="Proteomes" id="UP000224607">
    <property type="component" value="Unassembled WGS sequence"/>
</dbReference>
<dbReference type="EMBL" id="FORG01000011">
    <property type="protein sequence ID" value="SFJ57876.1"/>
    <property type="molecule type" value="Genomic_DNA"/>
</dbReference>
<reference evidence="1 4" key="3">
    <citation type="journal article" date="2017" name="Nat. Microbiol.">
        <title>Natural product diversity associated with the nematode symbionts Photorhabdus and Xenorhabdus.</title>
        <authorList>
            <person name="Tobias N.J."/>
            <person name="Wolff H."/>
            <person name="Djahanschiri B."/>
            <person name="Grundmann F."/>
            <person name="Kronenwerth M."/>
            <person name="Shi Y.M."/>
            <person name="Simonyi S."/>
            <person name="Grun P."/>
            <person name="Shapiro-Ilan D."/>
            <person name="Pidot S.J."/>
            <person name="Stinear T.P."/>
            <person name="Ebersberger I."/>
            <person name="Bode H.B."/>
        </authorList>
    </citation>
    <scope>NUCLEOTIDE SEQUENCE [LARGE SCALE GENOMIC DNA]</scope>
    <source>
        <strain evidence="1 4">DSM 17908</strain>
    </source>
</reference>
<dbReference type="Proteomes" id="UP000198919">
    <property type="component" value="Unassembled WGS sequence"/>
</dbReference>
<evidence type="ECO:0000313" key="4">
    <source>
        <dbReference type="Proteomes" id="UP000224607"/>
    </source>
</evidence>
<reference evidence="3" key="1">
    <citation type="submission" date="2016-10" db="EMBL/GenBank/DDBJ databases">
        <authorList>
            <person name="Varghese N."/>
            <person name="Submissions S."/>
        </authorList>
    </citation>
    <scope>NUCLEOTIDE SEQUENCE [LARGE SCALE GENOMIC DNA]</scope>
    <source>
        <strain evidence="3">DSM 17908</strain>
    </source>
</reference>
<dbReference type="EMBL" id="NITY01000012">
    <property type="protein sequence ID" value="PHM39181.1"/>
    <property type="molecule type" value="Genomic_DNA"/>
</dbReference>
<evidence type="ECO:0000313" key="3">
    <source>
        <dbReference type="Proteomes" id="UP000198919"/>
    </source>
</evidence>
<protein>
    <submittedName>
        <fullName evidence="2">Uncharacterized protein</fullName>
    </submittedName>
</protein>
<reference evidence="2" key="2">
    <citation type="submission" date="2016-10" db="EMBL/GenBank/DDBJ databases">
        <authorList>
            <person name="de Groot N.N."/>
        </authorList>
    </citation>
    <scope>NUCLEOTIDE SEQUENCE [LARGE SCALE GENOMIC DNA]</scope>
    <source>
        <strain evidence="2">DSM 17908</strain>
    </source>
</reference>
<organism evidence="2 3">
    <name type="scientific">Xenorhabdus mauleonii</name>
    <dbReference type="NCBI Taxonomy" id="351675"/>
    <lineage>
        <taxon>Bacteria</taxon>
        <taxon>Pseudomonadati</taxon>
        <taxon>Pseudomonadota</taxon>
        <taxon>Gammaproteobacteria</taxon>
        <taxon>Enterobacterales</taxon>
        <taxon>Morganellaceae</taxon>
        <taxon>Xenorhabdus</taxon>
    </lineage>
</organism>
<dbReference type="AlphaFoldDB" id="A0A1I3SK96"/>
<dbReference type="OrthoDB" id="7032077at2"/>
<proteinExistence type="predicted"/>
<gene>
    <name evidence="2" type="ORF">SAMN05421680_111109</name>
    <name evidence="1" type="ORF">Xmau_03088</name>
</gene>